<dbReference type="Proteomes" id="UP001060085">
    <property type="component" value="Linkage Group LG05"/>
</dbReference>
<comment type="caution">
    <text evidence="1">The sequence shown here is derived from an EMBL/GenBank/DDBJ whole genome shotgun (WGS) entry which is preliminary data.</text>
</comment>
<reference evidence="2" key="1">
    <citation type="journal article" date="2023" name="Nat. Plants">
        <title>Single-cell RNA sequencing provides a high-resolution roadmap for understanding the multicellular compartmentation of specialized metabolism.</title>
        <authorList>
            <person name="Sun S."/>
            <person name="Shen X."/>
            <person name="Li Y."/>
            <person name="Li Y."/>
            <person name="Wang S."/>
            <person name="Li R."/>
            <person name="Zhang H."/>
            <person name="Shen G."/>
            <person name="Guo B."/>
            <person name="Wei J."/>
            <person name="Xu J."/>
            <person name="St-Pierre B."/>
            <person name="Chen S."/>
            <person name="Sun C."/>
        </authorList>
    </citation>
    <scope>NUCLEOTIDE SEQUENCE [LARGE SCALE GENOMIC DNA]</scope>
</reference>
<organism evidence="1 2">
    <name type="scientific">Catharanthus roseus</name>
    <name type="common">Madagascar periwinkle</name>
    <name type="synonym">Vinca rosea</name>
    <dbReference type="NCBI Taxonomy" id="4058"/>
    <lineage>
        <taxon>Eukaryota</taxon>
        <taxon>Viridiplantae</taxon>
        <taxon>Streptophyta</taxon>
        <taxon>Embryophyta</taxon>
        <taxon>Tracheophyta</taxon>
        <taxon>Spermatophyta</taxon>
        <taxon>Magnoliopsida</taxon>
        <taxon>eudicotyledons</taxon>
        <taxon>Gunneridae</taxon>
        <taxon>Pentapetalae</taxon>
        <taxon>asterids</taxon>
        <taxon>lamiids</taxon>
        <taxon>Gentianales</taxon>
        <taxon>Apocynaceae</taxon>
        <taxon>Rauvolfioideae</taxon>
        <taxon>Vinceae</taxon>
        <taxon>Catharanthinae</taxon>
        <taxon>Catharanthus</taxon>
    </lineage>
</organism>
<evidence type="ECO:0000313" key="2">
    <source>
        <dbReference type="Proteomes" id="UP001060085"/>
    </source>
</evidence>
<proteinExistence type="predicted"/>
<dbReference type="EMBL" id="CM044705">
    <property type="protein sequence ID" value="KAI5660863.1"/>
    <property type="molecule type" value="Genomic_DNA"/>
</dbReference>
<evidence type="ECO:0000313" key="1">
    <source>
        <dbReference type="EMBL" id="KAI5660863.1"/>
    </source>
</evidence>
<gene>
    <name evidence="1" type="ORF">M9H77_20186</name>
</gene>
<sequence>MAPPLNRLPKPTVAPNLQNILLLLYRSDMAEAVRLLADIEQDSVYVNPGGLIFDLFLSNFLGGGISSVVQAAKDAPRTSAMIDDGDIKDGNDVVDTNTCELRDKEATYTLKGQRASLHEDDVCSSKRVIANLRTDWNEARIKLRGTHQFQDSLDRNIQEDPAVAAAASV</sequence>
<keyword evidence="2" id="KW-1185">Reference proteome</keyword>
<protein>
    <submittedName>
        <fullName evidence="1">Uncharacterized protein</fullName>
    </submittedName>
</protein>
<name>A0ACC0AN65_CATRO</name>
<accession>A0ACC0AN65</accession>